<evidence type="ECO:0008006" key="3">
    <source>
        <dbReference type="Google" id="ProtNLM"/>
    </source>
</evidence>
<sequence length="662" mass="76167">MQQSCGYFIEKNMKNSTRGDSSIYEALISLANNILANAKEDEKGIYWETEEVSMIGMHWQSNGTLFTGSAGITLFFIELYQFTGNIKYMNAAKRGSSWIKNYAASAKIKHPAFHIGNTGIAFVLTKMYEVTQESNYLDEALSIIKETSEQIKRNDLSADLIRGSAGILLSLTYLHSIHQNDILIPLIEHQLNQLIQSAMLSKTGIKWDYKEKNINSLCGVSHGASGIAYVFLVLGKYFQNEAFYWLAEQGFRYEREYYNKDINNWEDLRLVVNQEKAITAYKSNNMDYFLKGRDTNCWSHGAAGIGVVRLFAHHLIGNTDYLDEAEKAILKTWETDIQNNITNAKCNYANGKAGNAELFLEAFCYLDNPIYLEYARQAAFTIIDNLNDINPSNKSQNRQDEGLFLGRTGYAYFFLRFLSPDKVSSILFPKIKGRYKNDSLEHDSIINITVEQLRMKIYGKYFPETITLLNERVKNAFPELIPDYNKKATDFIEYLKEIIDREKHYDLKQSFELEHTCYQIFLNNTSYLYTATRNACLHQETKEINKLDESEIVKKKVKLCNNIVLKVSEDNNLLIDSIIETKFNNYFISINQRDNTSKKHFLSSFSYKILYAMKDGIQISKLVADFLKANENSIVDTETEKIQTLLINQVRAFAEGRIVCFE</sequence>
<dbReference type="PANTHER" id="PTHR12736:SF7">
    <property type="entry name" value="LANC-LIKE PROTEIN 3"/>
    <property type="match status" value="1"/>
</dbReference>
<comment type="caution">
    <text evidence="1">The sequence shown here is derived from an EMBL/GenBank/DDBJ whole genome shotgun (WGS) entry which is preliminary data.</text>
</comment>
<dbReference type="Pfam" id="PF05147">
    <property type="entry name" value="LANC_like"/>
    <property type="match status" value="1"/>
</dbReference>
<dbReference type="SMART" id="SM01260">
    <property type="entry name" value="LANC_like"/>
    <property type="match status" value="1"/>
</dbReference>
<name>A0ABQ1N5J1_9BACT</name>
<dbReference type="Proteomes" id="UP000636010">
    <property type="component" value="Unassembled WGS sequence"/>
</dbReference>
<keyword evidence="2" id="KW-1185">Reference proteome</keyword>
<organism evidence="1 2">
    <name type="scientific">Marivirga lumbricoides</name>
    <dbReference type="NCBI Taxonomy" id="1046115"/>
    <lineage>
        <taxon>Bacteria</taxon>
        <taxon>Pseudomonadati</taxon>
        <taxon>Bacteroidota</taxon>
        <taxon>Cytophagia</taxon>
        <taxon>Cytophagales</taxon>
        <taxon>Marivirgaceae</taxon>
        <taxon>Marivirga</taxon>
    </lineage>
</organism>
<dbReference type="EMBL" id="BMEC01000020">
    <property type="protein sequence ID" value="GGC54542.1"/>
    <property type="molecule type" value="Genomic_DNA"/>
</dbReference>
<dbReference type="Gene3D" id="1.50.10.10">
    <property type="match status" value="1"/>
</dbReference>
<reference evidence="2" key="1">
    <citation type="journal article" date="2019" name="Int. J. Syst. Evol. Microbiol.">
        <title>The Global Catalogue of Microorganisms (GCM) 10K type strain sequencing project: providing services to taxonomists for standard genome sequencing and annotation.</title>
        <authorList>
            <consortium name="The Broad Institute Genomics Platform"/>
            <consortium name="The Broad Institute Genome Sequencing Center for Infectious Disease"/>
            <person name="Wu L."/>
            <person name="Ma J."/>
        </authorList>
    </citation>
    <scope>NUCLEOTIDE SEQUENCE [LARGE SCALE GENOMIC DNA]</scope>
    <source>
        <strain evidence="2">CGMCC 1.10832</strain>
    </source>
</reference>
<evidence type="ECO:0000313" key="2">
    <source>
        <dbReference type="Proteomes" id="UP000636010"/>
    </source>
</evidence>
<accession>A0ABQ1N5J1</accession>
<dbReference type="SUPFAM" id="SSF158745">
    <property type="entry name" value="LanC-like"/>
    <property type="match status" value="1"/>
</dbReference>
<dbReference type="PANTHER" id="PTHR12736">
    <property type="entry name" value="LANC-LIKE PROTEIN"/>
    <property type="match status" value="1"/>
</dbReference>
<gene>
    <name evidence="1" type="ORF">GCM10011506_45230</name>
</gene>
<dbReference type="PRINTS" id="PR01950">
    <property type="entry name" value="LANCSUPER"/>
</dbReference>
<proteinExistence type="predicted"/>
<dbReference type="InterPro" id="IPR012341">
    <property type="entry name" value="6hp_glycosidase-like_sf"/>
</dbReference>
<dbReference type="InterPro" id="IPR007822">
    <property type="entry name" value="LANC-like"/>
</dbReference>
<evidence type="ECO:0000313" key="1">
    <source>
        <dbReference type="EMBL" id="GGC54542.1"/>
    </source>
</evidence>
<protein>
    <recommendedName>
        <fullName evidence="3">Lanthionine synthetase</fullName>
    </recommendedName>
</protein>